<keyword evidence="3" id="KW-0804">Transcription</keyword>
<keyword evidence="1" id="KW-0805">Transcription regulation</keyword>
<evidence type="ECO:0000313" key="5">
    <source>
        <dbReference type="EMBL" id="MDG3585733.1"/>
    </source>
</evidence>
<gene>
    <name evidence="5" type="ORF">OSR52_07615</name>
</gene>
<evidence type="ECO:0000256" key="2">
    <source>
        <dbReference type="ARBA" id="ARBA00023125"/>
    </source>
</evidence>
<dbReference type="Gene3D" id="1.10.10.60">
    <property type="entry name" value="Homeodomain-like"/>
    <property type="match status" value="1"/>
</dbReference>
<keyword evidence="2" id="KW-0238">DNA-binding</keyword>
<dbReference type="RefSeq" id="WP_277899010.1">
    <property type="nucleotide sequence ID" value="NZ_JAPMUA010000002.1"/>
</dbReference>
<dbReference type="EMBL" id="JAPMUA010000002">
    <property type="protein sequence ID" value="MDG3585733.1"/>
    <property type="molecule type" value="Genomic_DNA"/>
</dbReference>
<name>A0ABT6FR39_9FLAO</name>
<protein>
    <submittedName>
        <fullName evidence="5">Helix-turn-helix domain-containing protein</fullName>
    </submittedName>
</protein>
<dbReference type="Pfam" id="PF12833">
    <property type="entry name" value="HTH_18"/>
    <property type="match status" value="1"/>
</dbReference>
<comment type="caution">
    <text evidence="5">The sequence shown here is derived from an EMBL/GenBank/DDBJ whole genome shotgun (WGS) entry which is preliminary data.</text>
</comment>
<proteinExistence type="predicted"/>
<reference evidence="5" key="1">
    <citation type="submission" date="2022-11" db="EMBL/GenBank/DDBJ databases">
        <title>High-quality draft genome sequence of Galbibacter sp. strain CMA-7.</title>
        <authorList>
            <person name="Wei L."/>
            <person name="Dong C."/>
            <person name="Shao Z."/>
        </authorList>
    </citation>
    <scope>NUCLEOTIDE SEQUENCE</scope>
    <source>
        <strain evidence="5">CMA-7</strain>
    </source>
</reference>
<organism evidence="5 6">
    <name type="scientific">Galbibacter pacificus</name>
    <dbReference type="NCBI Taxonomy" id="2996052"/>
    <lineage>
        <taxon>Bacteria</taxon>
        <taxon>Pseudomonadati</taxon>
        <taxon>Bacteroidota</taxon>
        <taxon>Flavobacteriia</taxon>
        <taxon>Flavobacteriales</taxon>
        <taxon>Flavobacteriaceae</taxon>
        <taxon>Galbibacter</taxon>
    </lineage>
</organism>
<dbReference type="PROSITE" id="PS01124">
    <property type="entry name" value="HTH_ARAC_FAMILY_2"/>
    <property type="match status" value="1"/>
</dbReference>
<dbReference type="InterPro" id="IPR018060">
    <property type="entry name" value="HTH_AraC"/>
</dbReference>
<dbReference type="SUPFAM" id="SSF46689">
    <property type="entry name" value="Homeodomain-like"/>
    <property type="match status" value="1"/>
</dbReference>
<evidence type="ECO:0000313" key="6">
    <source>
        <dbReference type="Proteomes" id="UP001153642"/>
    </source>
</evidence>
<evidence type="ECO:0000256" key="1">
    <source>
        <dbReference type="ARBA" id="ARBA00023015"/>
    </source>
</evidence>
<dbReference type="PANTHER" id="PTHR43280">
    <property type="entry name" value="ARAC-FAMILY TRANSCRIPTIONAL REGULATOR"/>
    <property type="match status" value="1"/>
</dbReference>
<keyword evidence="6" id="KW-1185">Reference proteome</keyword>
<sequence length="183" mass="20973">MKILVKNMVCERCKTILKQELEASGMSINAIELGEIDIQAARGTDMQTIENIITKNGFEMVKDNTDLLVENIKAQLLQLANEPKNIALSSFLSNKFHKDYSVLSKVFSKHQGITIEKYFINIKIEKVKELIQLGRLNFSEIAYQLNYKNSSHLAQQFKAITGMSMSTYKDLKNWNRKPLDQIL</sequence>
<dbReference type="SMART" id="SM00342">
    <property type="entry name" value="HTH_ARAC"/>
    <property type="match status" value="1"/>
</dbReference>
<dbReference type="InterPro" id="IPR009057">
    <property type="entry name" value="Homeodomain-like_sf"/>
</dbReference>
<evidence type="ECO:0000259" key="4">
    <source>
        <dbReference type="PROSITE" id="PS01124"/>
    </source>
</evidence>
<evidence type="ECO:0000256" key="3">
    <source>
        <dbReference type="ARBA" id="ARBA00023163"/>
    </source>
</evidence>
<dbReference type="PANTHER" id="PTHR43280:SF2">
    <property type="entry name" value="HTH-TYPE TRANSCRIPTIONAL REGULATOR EXSA"/>
    <property type="match status" value="1"/>
</dbReference>
<dbReference type="Proteomes" id="UP001153642">
    <property type="component" value="Unassembled WGS sequence"/>
</dbReference>
<feature type="domain" description="HTH araC/xylS-type" evidence="4">
    <location>
        <begin position="92"/>
        <end position="171"/>
    </location>
</feature>
<accession>A0ABT6FR39</accession>